<proteinExistence type="predicted"/>
<accession>A0AAN9A1R5</accession>
<keyword evidence="3" id="KW-1185">Reference proteome</keyword>
<organism evidence="2 3">
    <name type="scientific">Halocaridina rubra</name>
    <name type="common">Hawaiian red shrimp</name>
    <dbReference type="NCBI Taxonomy" id="373956"/>
    <lineage>
        <taxon>Eukaryota</taxon>
        <taxon>Metazoa</taxon>
        <taxon>Ecdysozoa</taxon>
        <taxon>Arthropoda</taxon>
        <taxon>Crustacea</taxon>
        <taxon>Multicrustacea</taxon>
        <taxon>Malacostraca</taxon>
        <taxon>Eumalacostraca</taxon>
        <taxon>Eucarida</taxon>
        <taxon>Decapoda</taxon>
        <taxon>Pleocyemata</taxon>
        <taxon>Caridea</taxon>
        <taxon>Atyoidea</taxon>
        <taxon>Atyidae</taxon>
        <taxon>Halocaridina</taxon>
    </lineage>
</organism>
<feature type="region of interest" description="Disordered" evidence="1">
    <location>
        <begin position="152"/>
        <end position="219"/>
    </location>
</feature>
<evidence type="ECO:0000313" key="3">
    <source>
        <dbReference type="Proteomes" id="UP001381693"/>
    </source>
</evidence>
<feature type="compositionally biased region" description="Basic and acidic residues" evidence="1">
    <location>
        <begin position="91"/>
        <end position="101"/>
    </location>
</feature>
<dbReference type="EMBL" id="JAXCGZ010019154">
    <property type="protein sequence ID" value="KAK7066517.1"/>
    <property type="molecule type" value="Genomic_DNA"/>
</dbReference>
<evidence type="ECO:0000313" key="2">
    <source>
        <dbReference type="EMBL" id="KAK7066517.1"/>
    </source>
</evidence>
<dbReference type="Proteomes" id="UP001381693">
    <property type="component" value="Unassembled WGS sequence"/>
</dbReference>
<reference evidence="2 3" key="1">
    <citation type="submission" date="2023-11" db="EMBL/GenBank/DDBJ databases">
        <title>Halocaridina rubra genome assembly.</title>
        <authorList>
            <person name="Smith C."/>
        </authorList>
    </citation>
    <scope>NUCLEOTIDE SEQUENCE [LARGE SCALE GENOMIC DNA]</scope>
    <source>
        <strain evidence="2">EP-1</strain>
        <tissue evidence="2">Whole</tissue>
    </source>
</reference>
<comment type="caution">
    <text evidence="2">The sequence shown here is derived from an EMBL/GenBank/DDBJ whole genome shotgun (WGS) entry which is preliminary data.</text>
</comment>
<sequence>VKSWKVKMNRWIYYVNLLAIAATTVKCNPLRQPQSSSSSHTEEKNLGPKSELLPTNPDEIVNKPYGEQPLPRRHGFHKGLTAEPSISAIERTARSDSPSARRERLLNAPNFAAHVYEGPTNTTKNPPNTAIGNKTEIKVLLEISKNKTYHISNSKNQSNSKSNHALHPVDENSTISKYTDTQDPKLYNSTSHNGNIHDLDSLNLSKHKNQSTQTRYSSA</sequence>
<feature type="region of interest" description="Disordered" evidence="1">
    <location>
        <begin position="29"/>
        <end position="101"/>
    </location>
</feature>
<gene>
    <name evidence="2" type="ORF">SK128_017169</name>
</gene>
<dbReference type="AlphaFoldDB" id="A0AAN9A1R5"/>
<feature type="non-terminal residue" evidence="2">
    <location>
        <position position="1"/>
    </location>
</feature>
<feature type="compositionally biased region" description="Polar residues" evidence="1">
    <location>
        <begin position="210"/>
        <end position="219"/>
    </location>
</feature>
<evidence type="ECO:0000256" key="1">
    <source>
        <dbReference type="SAM" id="MobiDB-lite"/>
    </source>
</evidence>
<feature type="compositionally biased region" description="Polar residues" evidence="1">
    <location>
        <begin position="171"/>
        <end position="194"/>
    </location>
</feature>
<feature type="compositionally biased region" description="Low complexity" evidence="1">
    <location>
        <begin position="152"/>
        <end position="163"/>
    </location>
</feature>
<protein>
    <submittedName>
        <fullName evidence="2">Uncharacterized protein</fullName>
    </submittedName>
</protein>
<name>A0AAN9A1R5_HALRR</name>